<name>A0A2H1VNR3_SPOFR</name>
<feature type="compositionally biased region" description="Polar residues" evidence="5">
    <location>
        <begin position="247"/>
        <end position="259"/>
    </location>
</feature>
<dbReference type="PANTHER" id="PTHR13021">
    <property type="entry name" value="PRE-MRNA-SPLICING FACTOR ISY1"/>
    <property type="match status" value="1"/>
</dbReference>
<keyword evidence="4" id="KW-0175">Coiled coil</keyword>
<dbReference type="InterPro" id="IPR009360">
    <property type="entry name" value="Isy1"/>
</dbReference>
<feature type="coiled-coil region" evidence="4">
    <location>
        <begin position="298"/>
        <end position="325"/>
    </location>
</feature>
<evidence type="ECO:0000256" key="3">
    <source>
        <dbReference type="ARBA" id="ARBA00023242"/>
    </source>
</evidence>
<gene>
    <name evidence="6" type="ORF">SFRICE_014679</name>
</gene>
<keyword evidence="3" id="KW-0539">Nucleus</keyword>
<organism evidence="6">
    <name type="scientific">Spodoptera frugiperda</name>
    <name type="common">Fall armyworm</name>
    <dbReference type="NCBI Taxonomy" id="7108"/>
    <lineage>
        <taxon>Eukaryota</taxon>
        <taxon>Metazoa</taxon>
        <taxon>Ecdysozoa</taxon>
        <taxon>Arthropoda</taxon>
        <taxon>Hexapoda</taxon>
        <taxon>Insecta</taxon>
        <taxon>Pterygota</taxon>
        <taxon>Neoptera</taxon>
        <taxon>Endopterygota</taxon>
        <taxon>Lepidoptera</taxon>
        <taxon>Glossata</taxon>
        <taxon>Ditrysia</taxon>
        <taxon>Noctuoidea</taxon>
        <taxon>Noctuidae</taxon>
        <taxon>Amphipyrinae</taxon>
        <taxon>Spodoptera</taxon>
    </lineage>
</organism>
<feature type="region of interest" description="Disordered" evidence="5">
    <location>
        <begin position="840"/>
        <end position="886"/>
    </location>
</feature>
<dbReference type="SUPFAM" id="SSF140102">
    <property type="entry name" value="ISY1 domain-like"/>
    <property type="match status" value="2"/>
</dbReference>
<dbReference type="Pfam" id="PF14924">
    <property type="entry name" value="MAP10_N"/>
    <property type="match status" value="1"/>
</dbReference>
<protein>
    <submittedName>
        <fullName evidence="6">SFRICE_014679</fullName>
    </submittedName>
</protein>
<accession>A0A2H1VNR3</accession>
<evidence type="ECO:0000313" key="6">
    <source>
        <dbReference type="EMBL" id="SOQ42471.1"/>
    </source>
</evidence>
<sequence length="919" mass="104636">MARNAEKAMTTLARWRAAQVQEAGGQRERRPYLASECTDLPQAEKWRLQIVREIAKKVAQIQNEPDINLEAYPAPEVPLSAIPSPLITTSPQLSVAKSPQPSATKTSSLRSATPSAQSPLSTIPDITVQEATPPDSSDTNVVLDPEKLLPPKDIINQDELDFLEKKRTEEIEKKKPSKEDIFKENLKSKKEEKPQEGYSTVLEQDPKDTNKKPLKKNNNSINELSPKKQPTRKTFHSAIMSKDKSSRTPSIRQSNSESKSITEKFNKLKETVHDLASDIVDSKPNNLTTNIDKIAYMSKALTNEANALRQSIKCLTEDIERTKLQLCDSCKGEDVNFPYHLFLIELIVNKIHMKCECFEIDYNNLVISAIFLGKPPIILYDSSFGKIENFGKINVGKSTMFAMTYDKICNIKEFDIYLLLTKQPPCSTCVTKIAETHIDFTSEFNQLREELCKKWTTEQPQDNILCTTSTPLSKNMYYLSCCDGENRDSIGVIEVTVRMSFLGKEITTAFCAPPKPQETCFLHKEDQGMTMYSCHKVEMNDQGKILLDEGVMTKKAPTCCSDLPRRSDSPQSQISSALSKRCYEPPVTCYETDRAPKYDEIYTKMNVNELRIRVPKSSKVERIGKYDKIQELCSCDSTAYNTGEQIQFELPKDAAYPEKTYTSNLKYTLKGPERPPDRKDKKIINVTPSSCPVPVNMEKVLHPQKDVFILKIAGLGEFRIRDLNDEINKLMREKRHWEVQIKSLGGPDHARVGPKMLDQDGKEVPGNRGYKYFGAAKDLPGVRELFEQEPPPPPRRTRADLMRDVDADYYGYRDDDDGLLMPLEQEAEKEAIARAVDEWKRNKEENKDQDLPEEENIYPEDPDDKRIEEEDENGEPVRQVVTSHVAVPSQKDIEEALLRRKKQELLEKYGCMDIKLEQS</sequence>
<reference evidence="6" key="1">
    <citation type="submission" date="2016-07" db="EMBL/GenBank/DDBJ databases">
        <authorList>
            <person name="Bretaudeau A."/>
        </authorList>
    </citation>
    <scope>NUCLEOTIDE SEQUENCE</scope>
    <source>
        <strain evidence="6">Rice</strain>
        <tissue evidence="6">Whole body</tissue>
    </source>
</reference>
<dbReference type="Gene3D" id="1.10.287.660">
    <property type="entry name" value="Helix hairpin bin"/>
    <property type="match status" value="2"/>
</dbReference>
<dbReference type="AlphaFoldDB" id="A0A2H1VNR3"/>
<feature type="region of interest" description="Disordered" evidence="5">
    <location>
        <begin position="182"/>
        <end position="261"/>
    </location>
</feature>
<evidence type="ECO:0000256" key="4">
    <source>
        <dbReference type="SAM" id="Coils"/>
    </source>
</evidence>
<dbReference type="Pfam" id="PF06246">
    <property type="entry name" value="Isy1"/>
    <property type="match status" value="2"/>
</dbReference>
<dbReference type="GO" id="GO:0005634">
    <property type="term" value="C:nucleus"/>
    <property type="evidence" value="ECO:0007669"/>
    <property type="project" value="UniProtKB-SubCell"/>
</dbReference>
<feature type="compositionally biased region" description="Basic and acidic residues" evidence="5">
    <location>
        <begin position="840"/>
        <end position="850"/>
    </location>
</feature>
<dbReference type="InterPro" id="IPR037200">
    <property type="entry name" value="Isy1_sf"/>
</dbReference>
<evidence type="ECO:0000256" key="5">
    <source>
        <dbReference type="SAM" id="MobiDB-lite"/>
    </source>
</evidence>
<evidence type="ECO:0000256" key="1">
    <source>
        <dbReference type="ARBA" id="ARBA00004123"/>
    </source>
</evidence>
<comment type="subcellular location">
    <subcellularLocation>
        <location evidence="1">Nucleus</location>
    </subcellularLocation>
</comment>
<proteinExistence type="inferred from homology"/>
<comment type="similarity">
    <text evidence="2">Belongs to the ISY1 family.</text>
</comment>
<dbReference type="EMBL" id="ODYU01003555">
    <property type="protein sequence ID" value="SOQ42471.1"/>
    <property type="molecule type" value="Genomic_DNA"/>
</dbReference>
<dbReference type="GO" id="GO:0000350">
    <property type="term" value="P:generation of catalytic spliceosome for second transesterification step"/>
    <property type="evidence" value="ECO:0007669"/>
    <property type="project" value="InterPro"/>
</dbReference>
<dbReference type="InterPro" id="IPR029012">
    <property type="entry name" value="Helix_hairpin_bin_sf"/>
</dbReference>
<feature type="compositionally biased region" description="Polar residues" evidence="5">
    <location>
        <begin position="91"/>
        <end position="121"/>
    </location>
</feature>
<feature type="compositionally biased region" description="Basic and acidic residues" evidence="5">
    <location>
        <begin position="182"/>
        <end position="195"/>
    </location>
</feature>
<feature type="compositionally biased region" description="Acidic residues" evidence="5">
    <location>
        <begin position="851"/>
        <end position="862"/>
    </location>
</feature>
<feature type="region of interest" description="Disordered" evidence="5">
    <location>
        <begin position="91"/>
        <end position="155"/>
    </location>
</feature>
<evidence type="ECO:0000256" key="2">
    <source>
        <dbReference type="ARBA" id="ARBA00007002"/>
    </source>
</evidence>